<proteinExistence type="inferred from homology"/>
<dbReference type="Proteomes" id="UP001363622">
    <property type="component" value="Unassembled WGS sequence"/>
</dbReference>
<evidence type="ECO:0000259" key="4">
    <source>
        <dbReference type="Pfam" id="PF08241"/>
    </source>
</evidence>
<sequence length="291" mass="32861">MATFTKDSYAHGTYAALRPTYPDHLYDKILSYHEGPRTAVLDLGCGPGIVTRAVASSFLTVMGVDPSPGMIAQAEKLTPRDSFPNVRYQHGGAEELNFALDGSVDAVVSGEAAHWFDYERLWAELQRVLRREGTVAFWGYADPEFVEYPRATAILKRWTFSDDKDALGPYWSQPGKRIVEGLYRDIVPDPRYFRDVQRIEYEPGTSGPRSGIGEVVLSRKATVEEWKEYMRTWSGCHGWQEAHPEQTKRSAGGPGDVMDAIYDEIMEAEDWKAEQQLELEWGTGLVMARRV</sequence>
<dbReference type="SUPFAM" id="SSF53335">
    <property type="entry name" value="S-adenosyl-L-methionine-dependent methyltransferases"/>
    <property type="match status" value="1"/>
</dbReference>
<keyword evidence="3" id="KW-0808">Transferase</keyword>
<keyword evidence="2 5" id="KW-0489">Methyltransferase</keyword>
<dbReference type="InterPro" id="IPR051052">
    <property type="entry name" value="Diverse_substrate_MTase"/>
</dbReference>
<dbReference type="EMBL" id="JBBPHU010000002">
    <property type="protein sequence ID" value="KAK7522478.1"/>
    <property type="molecule type" value="Genomic_DNA"/>
</dbReference>
<evidence type="ECO:0000256" key="1">
    <source>
        <dbReference type="ARBA" id="ARBA00008361"/>
    </source>
</evidence>
<dbReference type="PANTHER" id="PTHR44942">
    <property type="entry name" value="METHYLTRANSF_11 DOMAIN-CONTAINING PROTEIN"/>
    <property type="match status" value="1"/>
</dbReference>
<dbReference type="InterPro" id="IPR029063">
    <property type="entry name" value="SAM-dependent_MTases_sf"/>
</dbReference>
<comment type="similarity">
    <text evidence="1">Belongs to the methyltransferase superfamily.</text>
</comment>
<accession>A0ABR1KWD5</accession>
<dbReference type="GO" id="GO:0032259">
    <property type="term" value="P:methylation"/>
    <property type="evidence" value="ECO:0007669"/>
    <property type="project" value="UniProtKB-KW"/>
</dbReference>
<name>A0ABR1KWD5_9PEZI</name>
<evidence type="ECO:0000313" key="6">
    <source>
        <dbReference type="Proteomes" id="UP001363622"/>
    </source>
</evidence>
<comment type="caution">
    <text evidence="5">The sequence shown here is derived from an EMBL/GenBank/DDBJ whole genome shotgun (WGS) entry which is preliminary data.</text>
</comment>
<gene>
    <name evidence="5" type="ORF">IWZ03DRAFT_119873</name>
</gene>
<evidence type="ECO:0000313" key="5">
    <source>
        <dbReference type="EMBL" id="KAK7522478.1"/>
    </source>
</evidence>
<dbReference type="Gene3D" id="3.40.50.150">
    <property type="entry name" value="Vaccinia Virus protein VP39"/>
    <property type="match status" value="1"/>
</dbReference>
<feature type="domain" description="Methyltransferase type 11" evidence="4">
    <location>
        <begin position="41"/>
        <end position="137"/>
    </location>
</feature>
<dbReference type="PANTHER" id="PTHR44942:SF4">
    <property type="entry name" value="METHYLTRANSFERASE TYPE 11 DOMAIN-CONTAINING PROTEIN"/>
    <property type="match status" value="1"/>
</dbReference>
<evidence type="ECO:0000256" key="3">
    <source>
        <dbReference type="ARBA" id="ARBA00022679"/>
    </source>
</evidence>
<keyword evidence="6" id="KW-1185">Reference proteome</keyword>
<organism evidence="5 6">
    <name type="scientific">Phyllosticta citriasiana</name>
    <dbReference type="NCBI Taxonomy" id="595635"/>
    <lineage>
        <taxon>Eukaryota</taxon>
        <taxon>Fungi</taxon>
        <taxon>Dikarya</taxon>
        <taxon>Ascomycota</taxon>
        <taxon>Pezizomycotina</taxon>
        <taxon>Dothideomycetes</taxon>
        <taxon>Dothideomycetes incertae sedis</taxon>
        <taxon>Botryosphaeriales</taxon>
        <taxon>Phyllostictaceae</taxon>
        <taxon>Phyllosticta</taxon>
    </lineage>
</organism>
<reference evidence="5 6" key="1">
    <citation type="submission" date="2024-04" db="EMBL/GenBank/DDBJ databases">
        <title>Phyllosticta paracitricarpa is synonymous to the EU quarantine fungus P. citricarpa based on phylogenomic analyses.</title>
        <authorList>
            <consortium name="Lawrence Berkeley National Laboratory"/>
            <person name="Van Ingen-Buijs V.A."/>
            <person name="Van Westerhoven A.C."/>
            <person name="Haridas S."/>
            <person name="Skiadas P."/>
            <person name="Martin F."/>
            <person name="Groenewald J.Z."/>
            <person name="Crous P.W."/>
            <person name="Seidl M.F."/>
        </authorList>
    </citation>
    <scope>NUCLEOTIDE SEQUENCE [LARGE SCALE GENOMIC DNA]</scope>
    <source>
        <strain evidence="5 6">CBS 123371</strain>
    </source>
</reference>
<evidence type="ECO:0000256" key="2">
    <source>
        <dbReference type="ARBA" id="ARBA00022603"/>
    </source>
</evidence>
<dbReference type="CDD" id="cd02440">
    <property type="entry name" value="AdoMet_MTases"/>
    <property type="match status" value="1"/>
</dbReference>
<dbReference type="InterPro" id="IPR013216">
    <property type="entry name" value="Methyltransf_11"/>
</dbReference>
<protein>
    <submittedName>
        <fullName evidence="5">S-adenosyl-L-methionine-dependent methyltransferase</fullName>
    </submittedName>
</protein>
<dbReference type="Pfam" id="PF08241">
    <property type="entry name" value="Methyltransf_11"/>
    <property type="match status" value="1"/>
</dbReference>
<dbReference type="GO" id="GO:0008168">
    <property type="term" value="F:methyltransferase activity"/>
    <property type="evidence" value="ECO:0007669"/>
    <property type="project" value="UniProtKB-KW"/>
</dbReference>